<dbReference type="OrthoDB" id="5180791at2"/>
<dbReference type="eggNOG" id="ENOG5030HS9">
    <property type="taxonomic scope" value="Bacteria"/>
</dbReference>
<dbReference type="AlphaFoldDB" id="A0A087B3R3"/>
<proteinExistence type="predicted"/>
<dbReference type="Pfam" id="PF11268">
    <property type="entry name" value="DUF3071"/>
    <property type="match status" value="1"/>
</dbReference>
<reference evidence="3 4" key="1">
    <citation type="submission" date="2014-03" db="EMBL/GenBank/DDBJ databases">
        <title>Genomics of Bifidobacteria.</title>
        <authorList>
            <person name="Ventura M."/>
            <person name="Milani C."/>
            <person name="Lugli G.A."/>
        </authorList>
    </citation>
    <scope>NUCLEOTIDE SEQUENCE [LARGE SCALE GENOMIC DNA]</scope>
    <source>
        <strain evidence="3 4">LMG 10738</strain>
    </source>
</reference>
<feature type="compositionally biased region" description="Basic and acidic residues" evidence="1">
    <location>
        <begin position="250"/>
        <end position="262"/>
    </location>
</feature>
<evidence type="ECO:0000259" key="2">
    <source>
        <dbReference type="Pfam" id="PF11268"/>
    </source>
</evidence>
<comment type="caution">
    <text evidence="3">The sequence shown here is derived from an EMBL/GenBank/DDBJ whole genome shotgun (WGS) entry which is preliminary data.</text>
</comment>
<evidence type="ECO:0000313" key="4">
    <source>
        <dbReference type="Proteomes" id="UP000029067"/>
    </source>
</evidence>
<keyword evidence="4" id="KW-1185">Reference proteome</keyword>
<evidence type="ECO:0000313" key="3">
    <source>
        <dbReference type="EMBL" id="KFI65663.1"/>
    </source>
</evidence>
<dbReference type="RefSeq" id="WP_033515789.1">
    <property type="nucleotide sequence ID" value="NZ_JGYV01000001.1"/>
</dbReference>
<dbReference type="STRING" id="1688.BCUN_0158"/>
<protein>
    <submittedName>
        <fullName evidence="3">DNA binding protein</fullName>
    </submittedName>
</protein>
<dbReference type="NCBIfam" id="NF040712">
    <property type="entry name" value="SepH"/>
    <property type="match status" value="1"/>
</dbReference>
<sequence length="321" mass="35086">MASENYPTARFDSVTDTGALVFAAGDQRFVVPVDDRLEHALLEAKQVLAERREVNVTPPTRTLPISQIQSLIRAGLDPDQVAQRYGLSPALVRRFSATVQSEKAYAIEQFLHVPAPKESNMRTLEDLIDRTLAAARIRSEEVSWGATRRGLEPWRITASFTSAGRPIRAEWSWNMRDNSVVCINKAARKLIGELDASPLPPATQDDADDEVLPRSIDLPGNSVRSARIEMTVSALGGGQPDPGTDEATPEGDKDDMRQDAPIDHVALQPARDLEPEAKDTPAAEKTDVPASATSSERPHGSRGHRPPVPSWDEIMFGTSSK</sequence>
<feature type="region of interest" description="Disordered" evidence="1">
    <location>
        <begin position="196"/>
        <end position="321"/>
    </location>
</feature>
<accession>A0A087B3R3</accession>
<dbReference type="Proteomes" id="UP000029067">
    <property type="component" value="Unassembled WGS sequence"/>
</dbReference>
<organism evidence="3 4">
    <name type="scientific">Bifidobacterium cuniculi</name>
    <dbReference type="NCBI Taxonomy" id="1688"/>
    <lineage>
        <taxon>Bacteria</taxon>
        <taxon>Bacillati</taxon>
        <taxon>Actinomycetota</taxon>
        <taxon>Actinomycetes</taxon>
        <taxon>Bifidobacteriales</taxon>
        <taxon>Bifidobacteriaceae</taxon>
        <taxon>Bifidobacterium</taxon>
    </lineage>
</organism>
<feature type="domain" description="DUF3071" evidence="2">
    <location>
        <begin position="10"/>
        <end position="173"/>
    </location>
</feature>
<dbReference type="InterPro" id="IPR047682">
    <property type="entry name" value="SepH-like"/>
</dbReference>
<gene>
    <name evidence="3" type="ORF">BCUN_0158</name>
</gene>
<dbReference type="EMBL" id="JGYV01000001">
    <property type="protein sequence ID" value="KFI65663.1"/>
    <property type="molecule type" value="Genomic_DNA"/>
</dbReference>
<dbReference type="InterPro" id="IPR021421">
    <property type="entry name" value="DUF3071"/>
</dbReference>
<evidence type="ECO:0000256" key="1">
    <source>
        <dbReference type="SAM" id="MobiDB-lite"/>
    </source>
</evidence>
<name>A0A087B3R3_9BIFI</name>
<feature type="compositionally biased region" description="Basic and acidic residues" evidence="1">
    <location>
        <begin position="271"/>
        <end position="287"/>
    </location>
</feature>